<evidence type="ECO:0000256" key="2">
    <source>
        <dbReference type="ARBA" id="ARBA00022692"/>
    </source>
</evidence>
<dbReference type="Gene3D" id="1.20.1250.20">
    <property type="entry name" value="MFS general substrate transporter like domains"/>
    <property type="match status" value="1"/>
</dbReference>
<comment type="subcellular location">
    <subcellularLocation>
        <location evidence="1">Membrane</location>
        <topology evidence="1">Multi-pass membrane protein</topology>
    </subcellularLocation>
</comment>
<dbReference type="Proteomes" id="UP000298061">
    <property type="component" value="Unassembled WGS sequence"/>
</dbReference>
<organism evidence="6 7">
    <name type="scientific">Hericium alpestre</name>
    <dbReference type="NCBI Taxonomy" id="135208"/>
    <lineage>
        <taxon>Eukaryota</taxon>
        <taxon>Fungi</taxon>
        <taxon>Dikarya</taxon>
        <taxon>Basidiomycota</taxon>
        <taxon>Agaricomycotina</taxon>
        <taxon>Agaricomycetes</taxon>
        <taxon>Russulales</taxon>
        <taxon>Hericiaceae</taxon>
        <taxon>Hericium</taxon>
    </lineage>
</organism>
<dbReference type="InterPro" id="IPR036259">
    <property type="entry name" value="MFS_trans_sf"/>
</dbReference>
<accession>A0A4Y9ZHL6</accession>
<evidence type="ECO:0000256" key="4">
    <source>
        <dbReference type="ARBA" id="ARBA00023136"/>
    </source>
</evidence>
<evidence type="ECO:0000313" key="6">
    <source>
        <dbReference type="EMBL" id="TFY74235.1"/>
    </source>
</evidence>
<reference evidence="6 7" key="1">
    <citation type="submission" date="2019-02" db="EMBL/GenBank/DDBJ databases">
        <title>Genome sequencing of the rare red list fungi Hericium alpestre (H. flagellum).</title>
        <authorList>
            <person name="Buettner E."/>
            <person name="Kellner H."/>
        </authorList>
    </citation>
    <scope>NUCLEOTIDE SEQUENCE [LARGE SCALE GENOMIC DNA]</scope>
    <source>
        <strain evidence="6 7">DSM 108284</strain>
    </source>
</reference>
<keyword evidence="2 5" id="KW-0812">Transmembrane</keyword>
<dbReference type="EMBL" id="SFCI01002209">
    <property type="protein sequence ID" value="TFY74235.1"/>
    <property type="molecule type" value="Genomic_DNA"/>
</dbReference>
<protein>
    <recommendedName>
        <fullName evidence="8">Major facilitator superfamily (MFS) profile domain-containing protein</fullName>
    </recommendedName>
</protein>
<gene>
    <name evidence="6" type="ORF">EWM64_g9777</name>
</gene>
<evidence type="ECO:0000256" key="1">
    <source>
        <dbReference type="ARBA" id="ARBA00004141"/>
    </source>
</evidence>
<name>A0A4Y9ZHL6_9AGAM</name>
<feature type="transmembrane region" description="Helical" evidence="5">
    <location>
        <begin position="17"/>
        <end position="40"/>
    </location>
</feature>
<keyword evidence="4 5" id="KW-0472">Membrane</keyword>
<evidence type="ECO:0000256" key="5">
    <source>
        <dbReference type="SAM" id="Phobius"/>
    </source>
</evidence>
<proteinExistence type="predicted"/>
<dbReference type="GO" id="GO:0016020">
    <property type="term" value="C:membrane"/>
    <property type="evidence" value="ECO:0007669"/>
    <property type="project" value="UniProtKB-SubCell"/>
</dbReference>
<dbReference type="STRING" id="135208.A0A4Y9ZHL6"/>
<keyword evidence="7" id="KW-1185">Reference proteome</keyword>
<dbReference type="InterPro" id="IPR050360">
    <property type="entry name" value="MFS_Sugar_Transporters"/>
</dbReference>
<dbReference type="PANTHER" id="PTHR48022">
    <property type="entry name" value="PLASTIDIC GLUCOSE TRANSPORTER 4"/>
    <property type="match status" value="1"/>
</dbReference>
<dbReference type="OrthoDB" id="6133115at2759"/>
<evidence type="ECO:0000313" key="7">
    <source>
        <dbReference type="Proteomes" id="UP000298061"/>
    </source>
</evidence>
<sequence>MCVFAVVEMTPPAIANIGWKVFIIFAITNALWVPLVYLFFPETKGLEFEDVDHIFEKGGITGGVWSSKGGRTVERRRIGKDV</sequence>
<evidence type="ECO:0008006" key="8">
    <source>
        <dbReference type="Google" id="ProtNLM"/>
    </source>
</evidence>
<dbReference type="GO" id="GO:0005351">
    <property type="term" value="F:carbohydrate:proton symporter activity"/>
    <property type="evidence" value="ECO:0007669"/>
    <property type="project" value="TreeGrafter"/>
</dbReference>
<keyword evidence="3 5" id="KW-1133">Transmembrane helix</keyword>
<dbReference type="AlphaFoldDB" id="A0A4Y9ZHL6"/>
<evidence type="ECO:0000256" key="3">
    <source>
        <dbReference type="ARBA" id="ARBA00022989"/>
    </source>
</evidence>
<dbReference type="Pfam" id="PF00083">
    <property type="entry name" value="Sugar_tr"/>
    <property type="match status" value="1"/>
</dbReference>
<dbReference type="PANTHER" id="PTHR48022:SF28">
    <property type="entry name" value="MAJOR FACILITATOR SUPERFAMILY (MFS) PROFILE DOMAIN-CONTAINING PROTEIN-RELATED"/>
    <property type="match status" value="1"/>
</dbReference>
<dbReference type="InterPro" id="IPR005828">
    <property type="entry name" value="MFS_sugar_transport-like"/>
</dbReference>
<comment type="caution">
    <text evidence="6">The sequence shown here is derived from an EMBL/GenBank/DDBJ whole genome shotgun (WGS) entry which is preliminary data.</text>
</comment>